<dbReference type="Proteomes" id="UP000193144">
    <property type="component" value="Unassembled WGS sequence"/>
</dbReference>
<sequence>MSRSPSVNAPIPLHPEGPPVQVPPPSRSDGASIRSKSSSAFSFSGFRIRPKTRPSSEVGLGGKGKSLPSSLSFAFTGVGTSLLLWGKNAGCVVRIETATRKSEVLRVAGLDGEEGAVVKCVAGGSERCVAVVSVKQVCIPSSSHRTSLRSGSDKFRIKR</sequence>
<gene>
    <name evidence="2" type="ORF">BCR34DRAFT_164370</name>
</gene>
<evidence type="ECO:0000256" key="1">
    <source>
        <dbReference type="SAM" id="MobiDB-lite"/>
    </source>
</evidence>
<feature type="compositionally biased region" description="Low complexity" evidence="1">
    <location>
        <begin position="27"/>
        <end position="43"/>
    </location>
</feature>
<feature type="region of interest" description="Disordered" evidence="1">
    <location>
        <begin position="1"/>
        <end position="43"/>
    </location>
</feature>
<keyword evidence="3" id="KW-1185">Reference proteome</keyword>
<organism evidence="2 3">
    <name type="scientific">Clohesyomyces aquaticus</name>
    <dbReference type="NCBI Taxonomy" id="1231657"/>
    <lineage>
        <taxon>Eukaryota</taxon>
        <taxon>Fungi</taxon>
        <taxon>Dikarya</taxon>
        <taxon>Ascomycota</taxon>
        <taxon>Pezizomycotina</taxon>
        <taxon>Dothideomycetes</taxon>
        <taxon>Pleosporomycetidae</taxon>
        <taxon>Pleosporales</taxon>
        <taxon>Lindgomycetaceae</taxon>
        <taxon>Clohesyomyces</taxon>
    </lineage>
</organism>
<reference evidence="2 3" key="1">
    <citation type="submission" date="2016-07" db="EMBL/GenBank/DDBJ databases">
        <title>Pervasive Adenine N6-methylation of Active Genes in Fungi.</title>
        <authorList>
            <consortium name="DOE Joint Genome Institute"/>
            <person name="Mondo S.J."/>
            <person name="Dannebaum R.O."/>
            <person name="Kuo R.C."/>
            <person name="Labutti K."/>
            <person name="Haridas S."/>
            <person name="Kuo A."/>
            <person name="Salamov A."/>
            <person name="Ahrendt S.R."/>
            <person name="Lipzen A."/>
            <person name="Sullivan W."/>
            <person name="Andreopoulos W.B."/>
            <person name="Clum A."/>
            <person name="Lindquist E."/>
            <person name="Daum C."/>
            <person name="Ramamoorthy G.K."/>
            <person name="Gryganskyi A."/>
            <person name="Culley D."/>
            <person name="Magnuson J.K."/>
            <person name="James T.Y."/>
            <person name="O'Malley M.A."/>
            <person name="Stajich J.E."/>
            <person name="Spatafora J.W."/>
            <person name="Visel A."/>
            <person name="Grigoriev I.V."/>
        </authorList>
    </citation>
    <scope>NUCLEOTIDE SEQUENCE [LARGE SCALE GENOMIC DNA]</scope>
    <source>
        <strain evidence="2 3">CBS 115471</strain>
    </source>
</reference>
<proteinExistence type="predicted"/>
<accession>A0A1Y1YIA0</accession>
<feature type="compositionally biased region" description="Pro residues" evidence="1">
    <location>
        <begin position="12"/>
        <end position="26"/>
    </location>
</feature>
<name>A0A1Y1YIA0_9PLEO</name>
<dbReference type="EMBL" id="MCFA01000231">
    <property type="protein sequence ID" value="ORX97603.1"/>
    <property type="molecule type" value="Genomic_DNA"/>
</dbReference>
<evidence type="ECO:0000313" key="2">
    <source>
        <dbReference type="EMBL" id="ORX97603.1"/>
    </source>
</evidence>
<evidence type="ECO:0000313" key="3">
    <source>
        <dbReference type="Proteomes" id="UP000193144"/>
    </source>
</evidence>
<dbReference type="AlphaFoldDB" id="A0A1Y1YIA0"/>
<comment type="caution">
    <text evidence="2">The sequence shown here is derived from an EMBL/GenBank/DDBJ whole genome shotgun (WGS) entry which is preliminary data.</text>
</comment>
<protein>
    <submittedName>
        <fullName evidence="2">Uncharacterized protein</fullName>
    </submittedName>
</protein>